<dbReference type="InterPro" id="IPR012338">
    <property type="entry name" value="Beta-lactam/transpept-like"/>
</dbReference>
<evidence type="ECO:0000256" key="2">
    <source>
        <dbReference type="ARBA" id="ARBA00007739"/>
    </source>
</evidence>
<comment type="caution">
    <text evidence="16">The sequence shown here is derived from an EMBL/GenBank/DDBJ whole genome shotgun (WGS) entry which is preliminary data.</text>
</comment>
<keyword evidence="17" id="KW-1185">Reference proteome</keyword>
<dbReference type="GO" id="GO:0008658">
    <property type="term" value="F:penicillin binding"/>
    <property type="evidence" value="ECO:0007669"/>
    <property type="project" value="InterPro"/>
</dbReference>
<dbReference type="InterPro" id="IPR050396">
    <property type="entry name" value="Glycosyltr_51/Transpeptidase"/>
</dbReference>
<gene>
    <name evidence="16" type="primary">ponA</name>
    <name evidence="16" type="ORF">GCM10010978_17840</name>
</gene>
<dbReference type="Pfam" id="PF00905">
    <property type="entry name" value="Transpeptidase"/>
    <property type="match status" value="1"/>
</dbReference>
<comment type="catalytic activity">
    <reaction evidence="12">
        <text>Preferential cleavage: (Ac)2-L-Lys-D-Ala-|-D-Ala. Also transpeptidation of peptidyl-alanyl moieties that are N-acyl substituents of D-alanine.</text>
        <dbReference type="EC" id="3.4.16.4"/>
    </reaction>
</comment>
<dbReference type="GO" id="GO:0008955">
    <property type="term" value="F:peptidoglycan glycosyltransferase activity"/>
    <property type="evidence" value="ECO:0007669"/>
    <property type="project" value="UniProtKB-EC"/>
</dbReference>
<dbReference type="InterPro" id="IPR001460">
    <property type="entry name" value="PCN-bd_Tpept"/>
</dbReference>
<keyword evidence="5" id="KW-0328">Glycosyltransferase</keyword>
<evidence type="ECO:0000259" key="15">
    <source>
        <dbReference type="SMART" id="SM00060"/>
    </source>
</evidence>
<dbReference type="NCBIfam" id="TIGR02074">
    <property type="entry name" value="PBP_1a_fam"/>
    <property type="match status" value="1"/>
</dbReference>
<keyword evidence="3" id="KW-0121">Carboxypeptidase</keyword>
<dbReference type="RefSeq" id="WP_188392054.1">
    <property type="nucleotide sequence ID" value="NZ_BMEV01000029.1"/>
</dbReference>
<organism evidence="16 17">
    <name type="scientific">Compostibacillus humi</name>
    <dbReference type="NCBI Taxonomy" id="1245525"/>
    <lineage>
        <taxon>Bacteria</taxon>
        <taxon>Bacillati</taxon>
        <taxon>Bacillota</taxon>
        <taxon>Bacilli</taxon>
        <taxon>Bacillales</taxon>
        <taxon>Bacillaceae</taxon>
        <taxon>Compostibacillus</taxon>
    </lineage>
</organism>
<evidence type="ECO:0000256" key="14">
    <source>
        <dbReference type="SAM" id="MobiDB-lite"/>
    </source>
</evidence>
<dbReference type="InterPro" id="IPR023346">
    <property type="entry name" value="Lysozyme-like_dom_sf"/>
</dbReference>
<dbReference type="AlphaFoldDB" id="A0A8J2XEV7"/>
<evidence type="ECO:0000256" key="10">
    <source>
        <dbReference type="ARBA" id="ARBA00023268"/>
    </source>
</evidence>
<evidence type="ECO:0000256" key="4">
    <source>
        <dbReference type="ARBA" id="ARBA00022670"/>
    </source>
</evidence>
<dbReference type="EMBL" id="BMEV01000029">
    <property type="protein sequence ID" value="GFZ76507.1"/>
    <property type="molecule type" value="Genomic_DNA"/>
</dbReference>
<evidence type="ECO:0000256" key="3">
    <source>
        <dbReference type="ARBA" id="ARBA00022645"/>
    </source>
</evidence>
<dbReference type="PANTHER" id="PTHR32282:SF29">
    <property type="entry name" value="PENICILLIN-BINDING PROTEIN 1A"/>
    <property type="match status" value="1"/>
</dbReference>
<feature type="region of interest" description="Disordered" evidence="14">
    <location>
        <begin position="1"/>
        <end position="21"/>
    </location>
</feature>
<dbReference type="GO" id="GO:0009002">
    <property type="term" value="F:serine-type D-Ala-D-Ala carboxypeptidase activity"/>
    <property type="evidence" value="ECO:0007669"/>
    <property type="project" value="UniProtKB-EC"/>
</dbReference>
<keyword evidence="11" id="KW-0961">Cell wall biogenesis/degradation</keyword>
<feature type="region of interest" description="Disordered" evidence="14">
    <location>
        <begin position="863"/>
        <end position="909"/>
    </location>
</feature>
<dbReference type="GO" id="GO:0009252">
    <property type="term" value="P:peptidoglycan biosynthetic process"/>
    <property type="evidence" value="ECO:0007669"/>
    <property type="project" value="UniProtKB-KW"/>
</dbReference>
<name>A0A8J2XEV7_9BACI</name>
<keyword evidence="9" id="KW-0573">Peptidoglycan synthesis</keyword>
<dbReference type="Proteomes" id="UP000602050">
    <property type="component" value="Unassembled WGS sequence"/>
</dbReference>
<evidence type="ECO:0000256" key="12">
    <source>
        <dbReference type="ARBA" id="ARBA00034000"/>
    </source>
</evidence>
<evidence type="ECO:0000256" key="1">
    <source>
        <dbReference type="ARBA" id="ARBA00007090"/>
    </source>
</evidence>
<comment type="similarity">
    <text evidence="1">In the C-terminal section; belongs to the transpeptidase family.</text>
</comment>
<protein>
    <submittedName>
        <fullName evidence="16">Penicillin-binding protein 1A/1B</fullName>
    </submittedName>
</protein>
<keyword evidence="7" id="KW-0378">Hydrolase</keyword>
<keyword evidence="8" id="KW-0133">Cell shape</keyword>
<evidence type="ECO:0000256" key="11">
    <source>
        <dbReference type="ARBA" id="ARBA00023316"/>
    </source>
</evidence>
<dbReference type="GO" id="GO:0071555">
    <property type="term" value="P:cell wall organization"/>
    <property type="evidence" value="ECO:0007669"/>
    <property type="project" value="UniProtKB-KW"/>
</dbReference>
<reference evidence="16" key="1">
    <citation type="journal article" date="2014" name="Int. J. Syst. Evol. Microbiol.">
        <title>Complete genome sequence of Corynebacterium casei LMG S-19264T (=DSM 44701T), isolated from a smear-ripened cheese.</title>
        <authorList>
            <consortium name="US DOE Joint Genome Institute (JGI-PGF)"/>
            <person name="Walter F."/>
            <person name="Albersmeier A."/>
            <person name="Kalinowski J."/>
            <person name="Ruckert C."/>
        </authorList>
    </citation>
    <scope>NUCLEOTIDE SEQUENCE</scope>
    <source>
        <strain evidence="16">CGMCC 1.12360</strain>
    </source>
</reference>
<evidence type="ECO:0000256" key="5">
    <source>
        <dbReference type="ARBA" id="ARBA00022676"/>
    </source>
</evidence>
<dbReference type="Pfam" id="PF00912">
    <property type="entry name" value="Transgly"/>
    <property type="match status" value="1"/>
</dbReference>
<dbReference type="SUPFAM" id="SSF56601">
    <property type="entry name" value="beta-lactamase/transpeptidase-like"/>
    <property type="match status" value="1"/>
</dbReference>
<dbReference type="GO" id="GO:0006508">
    <property type="term" value="P:proteolysis"/>
    <property type="evidence" value="ECO:0007669"/>
    <property type="project" value="UniProtKB-KW"/>
</dbReference>
<evidence type="ECO:0000256" key="6">
    <source>
        <dbReference type="ARBA" id="ARBA00022679"/>
    </source>
</evidence>
<evidence type="ECO:0000256" key="9">
    <source>
        <dbReference type="ARBA" id="ARBA00022984"/>
    </source>
</evidence>
<proteinExistence type="inferred from homology"/>
<keyword evidence="4" id="KW-0645">Protease</keyword>
<evidence type="ECO:0000256" key="8">
    <source>
        <dbReference type="ARBA" id="ARBA00022960"/>
    </source>
</evidence>
<dbReference type="SMART" id="SM00060">
    <property type="entry name" value="FN3"/>
    <property type="match status" value="2"/>
</dbReference>
<dbReference type="Gene3D" id="1.10.3810.10">
    <property type="entry name" value="Biosynthetic peptidoglycan transglycosylase-like"/>
    <property type="match status" value="1"/>
</dbReference>
<evidence type="ECO:0000256" key="7">
    <source>
        <dbReference type="ARBA" id="ARBA00022801"/>
    </source>
</evidence>
<comment type="similarity">
    <text evidence="2">In the N-terminal section; belongs to the glycosyltransferase 51 family.</text>
</comment>
<sequence>MTENRQSRTASRAARRKQKKKQKKSIWKKILIALAIVFLATAIGTTAVFGYWIATAPELDESKLADPFSSSLLDKDGKEFAVLGTDNRKKIEYEDLPQVLIDAVTATEDARFFKHHGIDFRRLFGAILANITDGFGSQGASTITHQVVEKSFLSPEKKIKLKVQEQWLALKLERKYSKEEILEMYLNKIFYGANSYGVAQAAETYFGKSDLHDLTLAEAAILAGLPQRPTAYNPFENPDATKKRMHTVLDLMVRHGKITEEEAEEAKQVDIPSLLVEKRPESNPYDAFIQQVQQEIEEKLDGANIFTDGLTIHTTLDTSIQDYVEFLLKDSEENPIPYPDDEMQAGMVVLDTKTGAIKAIGGSRNNENIGGFNYAIHGGSQPGSVAKPIIAYGPAIEYNKISTYHQINDDKPYEIAGTDKAIRNWNRQYQGWVSARYALQWSLNVPAVKVFDEAGWANAQQFAENLGIEFANDEIALTDPIGGSQTEVTPLQIAGAYRAFGNEGIYNEPYAVTKVVFQDGREVDLTPDAEVVMADYTAYMITDMLKTVVREGTGTAANISGLPVAGKTGTTNLEHKEGSPDAWFAGYTTNFTIAAWAGGYTDENGNRDVIPQGGTQVPIHLFRHTMQEISQGLETPDFERPSSVVEVKVEKGSNPPRLPSEFTPASEIVTELFVKGTEPTEVSEKFDELDPVTGLTATYDEETNSIHVEWKYDEEADVSFEVSAALAGSEMQVLSLTEDTAMTISEVEPGEYQIQVVVVSNEDEEIRSEPATVKVTVAEEEENIPPVQNLNAVYDENRGIIDVTWSYQGPPAAFEVSVNGQVHSNLVQGNGIEISGAVPGTTYQIIVTPIGQRGANEGVRGESASFTIDIPGETSPPPEEEEEIPEQPADGENGEGENEQPQDEDNVEE</sequence>
<dbReference type="InterPro" id="IPR003961">
    <property type="entry name" value="FN3_dom"/>
</dbReference>
<dbReference type="GO" id="GO:0030288">
    <property type="term" value="C:outer membrane-bounded periplasmic space"/>
    <property type="evidence" value="ECO:0007669"/>
    <property type="project" value="TreeGrafter"/>
</dbReference>
<keyword evidence="10" id="KW-0511">Multifunctional enzyme</keyword>
<accession>A0A8J2XEV7</accession>
<dbReference type="PANTHER" id="PTHR32282">
    <property type="entry name" value="BINDING PROTEIN TRANSPEPTIDASE, PUTATIVE-RELATED"/>
    <property type="match status" value="1"/>
</dbReference>
<comment type="catalytic activity">
    <reaction evidence="13">
        <text>[GlcNAc-(1-&gt;4)-Mur2Ac(oyl-L-Ala-gamma-D-Glu-L-Lys-D-Ala-D-Ala)](n)-di-trans,octa-cis-undecaprenyl diphosphate + beta-D-GlcNAc-(1-&gt;4)-Mur2Ac(oyl-L-Ala-gamma-D-Glu-L-Lys-D-Ala-D-Ala)-di-trans,octa-cis-undecaprenyl diphosphate = [GlcNAc-(1-&gt;4)-Mur2Ac(oyl-L-Ala-gamma-D-Glu-L-Lys-D-Ala-D-Ala)](n+1)-di-trans,octa-cis-undecaprenyl diphosphate + di-trans,octa-cis-undecaprenyl diphosphate + H(+)</text>
        <dbReference type="Rhea" id="RHEA:23708"/>
        <dbReference type="Rhea" id="RHEA-COMP:9602"/>
        <dbReference type="Rhea" id="RHEA-COMP:9603"/>
        <dbReference type="ChEBI" id="CHEBI:15378"/>
        <dbReference type="ChEBI" id="CHEBI:58405"/>
        <dbReference type="ChEBI" id="CHEBI:60033"/>
        <dbReference type="ChEBI" id="CHEBI:78435"/>
        <dbReference type="EC" id="2.4.99.28"/>
    </reaction>
</comment>
<dbReference type="Gene3D" id="3.40.710.10">
    <property type="entry name" value="DD-peptidase/beta-lactamase superfamily"/>
    <property type="match status" value="1"/>
</dbReference>
<dbReference type="FunFam" id="1.10.3810.10:FF:000001">
    <property type="entry name" value="Penicillin-binding protein 1A"/>
    <property type="match status" value="1"/>
</dbReference>
<evidence type="ECO:0000313" key="17">
    <source>
        <dbReference type="Proteomes" id="UP000602050"/>
    </source>
</evidence>
<dbReference type="InterPro" id="IPR036950">
    <property type="entry name" value="PBP_transglycosylase"/>
</dbReference>
<reference evidence="16" key="2">
    <citation type="submission" date="2020-09" db="EMBL/GenBank/DDBJ databases">
        <authorList>
            <person name="Sun Q."/>
            <person name="Zhou Y."/>
        </authorList>
    </citation>
    <scope>NUCLEOTIDE SEQUENCE</scope>
    <source>
        <strain evidence="16">CGMCC 1.12360</strain>
    </source>
</reference>
<dbReference type="GO" id="GO:0008360">
    <property type="term" value="P:regulation of cell shape"/>
    <property type="evidence" value="ECO:0007669"/>
    <property type="project" value="UniProtKB-KW"/>
</dbReference>
<dbReference type="InterPro" id="IPR001264">
    <property type="entry name" value="Glyco_trans_51"/>
</dbReference>
<keyword evidence="6" id="KW-0808">Transferase</keyword>
<evidence type="ECO:0000256" key="13">
    <source>
        <dbReference type="ARBA" id="ARBA00049902"/>
    </source>
</evidence>
<feature type="compositionally biased region" description="Acidic residues" evidence="14">
    <location>
        <begin position="892"/>
        <end position="909"/>
    </location>
</feature>
<dbReference type="SUPFAM" id="SSF53955">
    <property type="entry name" value="Lysozyme-like"/>
    <property type="match status" value="1"/>
</dbReference>
<evidence type="ECO:0000313" key="16">
    <source>
        <dbReference type="EMBL" id="GFZ76507.1"/>
    </source>
</evidence>
<feature type="domain" description="Fibronectin type-III" evidence="15">
    <location>
        <begin position="689"/>
        <end position="766"/>
    </location>
</feature>
<feature type="domain" description="Fibronectin type-III" evidence="15">
    <location>
        <begin position="784"/>
        <end position="856"/>
    </location>
</feature>